<dbReference type="PROSITE" id="PS50113">
    <property type="entry name" value="PAC"/>
    <property type="match status" value="1"/>
</dbReference>
<dbReference type="NCBIfam" id="TIGR00254">
    <property type="entry name" value="GGDEF"/>
    <property type="match status" value="1"/>
</dbReference>
<feature type="transmembrane region" description="Helical" evidence="8">
    <location>
        <begin position="69"/>
        <end position="86"/>
    </location>
</feature>
<keyword evidence="4 8" id="KW-0812">Transmembrane</keyword>
<evidence type="ECO:0000256" key="7">
    <source>
        <dbReference type="ARBA" id="ARBA00034247"/>
    </source>
</evidence>
<dbReference type="Gene3D" id="3.30.70.270">
    <property type="match status" value="1"/>
</dbReference>
<dbReference type="PANTHER" id="PTHR45138:SF9">
    <property type="entry name" value="DIGUANYLATE CYCLASE DGCM-RELATED"/>
    <property type="match status" value="1"/>
</dbReference>
<dbReference type="PANTHER" id="PTHR45138">
    <property type="entry name" value="REGULATORY COMPONENTS OF SENSORY TRANSDUCTION SYSTEM"/>
    <property type="match status" value="1"/>
</dbReference>
<evidence type="ECO:0000259" key="10">
    <source>
        <dbReference type="PROSITE" id="PS50113"/>
    </source>
</evidence>
<comment type="subcellular location">
    <subcellularLocation>
        <location evidence="1">Cell membrane</location>
        <topology evidence="1">Multi-pass membrane protein</topology>
    </subcellularLocation>
</comment>
<dbReference type="PROSITE" id="PS50112">
    <property type="entry name" value="PAS"/>
    <property type="match status" value="1"/>
</dbReference>
<feature type="transmembrane region" description="Helical" evidence="8">
    <location>
        <begin position="300"/>
        <end position="320"/>
    </location>
</feature>
<feature type="transmembrane region" description="Helical" evidence="8">
    <location>
        <begin position="193"/>
        <end position="212"/>
    </location>
</feature>
<gene>
    <name evidence="12" type="ORF">PQR57_15425</name>
</gene>
<comment type="caution">
    <text evidence="12">The sequence shown here is derived from an EMBL/GenBank/DDBJ whole genome shotgun (WGS) entry which is preliminary data.</text>
</comment>
<keyword evidence="12" id="KW-0548">Nucleotidyltransferase</keyword>
<dbReference type="Gene3D" id="3.30.450.20">
    <property type="entry name" value="PAS domain"/>
    <property type="match status" value="1"/>
</dbReference>
<evidence type="ECO:0000313" key="12">
    <source>
        <dbReference type="EMBL" id="MFM0002410.1"/>
    </source>
</evidence>
<keyword evidence="6 8" id="KW-0472">Membrane</keyword>
<protein>
    <recommendedName>
        <fullName evidence="2">diguanylate cyclase</fullName>
        <ecNumber evidence="2">2.7.7.65</ecNumber>
    </recommendedName>
</protein>
<dbReference type="InterPro" id="IPR000160">
    <property type="entry name" value="GGDEF_dom"/>
</dbReference>
<dbReference type="Pfam" id="PF00990">
    <property type="entry name" value="GGDEF"/>
    <property type="match status" value="1"/>
</dbReference>
<evidence type="ECO:0000313" key="13">
    <source>
        <dbReference type="Proteomes" id="UP001629230"/>
    </source>
</evidence>
<dbReference type="CDD" id="cd01949">
    <property type="entry name" value="GGDEF"/>
    <property type="match status" value="1"/>
</dbReference>
<dbReference type="SUPFAM" id="SSF55073">
    <property type="entry name" value="Nucleotide cyclase"/>
    <property type="match status" value="1"/>
</dbReference>
<evidence type="ECO:0000256" key="1">
    <source>
        <dbReference type="ARBA" id="ARBA00004651"/>
    </source>
</evidence>
<dbReference type="SMART" id="SM00091">
    <property type="entry name" value="PAS"/>
    <property type="match status" value="1"/>
</dbReference>
<dbReference type="EC" id="2.7.7.65" evidence="2"/>
<dbReference type="InterPro" id="IPR029787">
    <property type="entry name" value="Nucleotide_cyclase"/>
</dbReference>
<evidence type="ECO:0000259" key="11">
    <source>
        <dbReference type="PROSITE" id="PS50887"/>
    </source>
</evidence>
<feature type="transmembrane region" description="Helical" evidence="8">
    <location>
        <begin position="224"/>
        <end position="251"/>
    </location>
</feature>
<feature type="transmembrane region" description="Helical" evidence="8">
    <location>
        <begin position="153"/>
        <end position="173"/>
    </location>
</feature>
<reference evidence="12 13" key="1">
    <citation type="journal article" date="2024" name="Chem. Sci.">
        <title>Discovery of megapolipeptins by genome mining of a Burkholderiales bacteria collection.</title>
        <authorList>
            <person name="Paulo B.S."/>
            <person name="Recchia M.J.J."/>
            <person name="Lee S."/>
            <person name="Fergusson C.H."/>
            <person name="Romanowski S.B."/>
            <person name="Hernandez A."/>
            <person name="Krull N."/>
            <person name="Liu D.Y."/>
            <person name="Cavanagh H."/>
            <person name="Bos A."/>
            <person name="Gray C.A."/>
            <person name="Murphy B.T."/>
            <person name="Linington R.G."/>
            <person name="Eustaquio A.S."/>
        </authorList>
    </citation>
    <scope>NUCLEOTIDE SEQUENCE [LARGE SCALE GENOMIC DNA]</scope>
    <source>
        <strain evidence="12 13">RL17-350-BIC-A</strain>
    </source>
</reference>
<feature type="transmembrane region" description="Helical" evidence="8">
    <location>
        <begin position="44"/>
        <end position="63"/>
    </location>
</feature>
<keyword evidence="13" id="KW-1185">Reference proteome</keyword>
<proteinExistence type="predicted"/>
<keyword evidence="3" id="KW-1003">Cell membrane</keyword>
<dbReference type="Proteomes" id="UP001629230">
    <property type="component" value="Unassembled WGS sequence"/>
</dbReference>
<dbReference type="InterPro" id="IPR013656">
    <property type="entry name" value="PAS_4"/>
</dbReference>
<accession>A0ABW9APQ2</accession>
<evidence type="ECO:0000256" key="4">
    <source>
        <dbReference type="ARBA" id="ARBA00022692"/>
    </source>
</evidence>
<dbReference type="CDD" id="cd00130">
    <property type="entry name" value="PAS"/>
    <property type="match status" value="1"/>
</dbReference>
<dbReference type="SUPFAM" id="SSF55785">
    <property type="entry name" value="PYP-like sensor domain (PAS domain)"/>
    <property type="match status" value="1"/>
</dbReference>
<feature type="domain" description="GGDEF" evidence="11">
    <location>
        <begin position="498"/>
        <end position="632"/>
    </location>
</feature>
<evidence type="ECO:0000256" key="2">
    <source>
        <dbReference type="ARBA" id="ARBA00012528"/>
    </source>
</evidence>
<dbReference type="GO" id="GO:0052621">
    <property type="term" value="F:diguanylate cyclase activity"/>
    <property type="evidence" value="ECO:0007669"/>
    <property type="project" value="UniProtKB-EC"/>
</dbReference>
<dbReference type="InterPro" id="IPR001610">
    <property type="entry name" value="PAC"/>
</dbReference>
<feature type="transmembrane region" description="Helical" evidence="8">
    <location>
        <begin position="257"/>
        <end position="280"/>
    </location>
</feature>
<dbReference type="InterPro" id="IPR050469">
    <property type="entry name" value="Diguanylate_Cyclase"/>
</dbReference>
<evidence type="ECO:0000256" key="6">
    <source>
        <dbReference type="ARBA" id="ARBA00023136"/>
    </source>
</evidence>
<dbReference type="EMBL" id="JAQQEZ010000009">
    <property type="protein sequence ID" value="MFM0002410.1"/>
    <property type="molecule type" value="Genomic_DNA"/>
</dbReference>
<organism evidence="12 13">
    <name type="scientific">Paraburkholderia dipogonis</name>
    <dbReference type="NCBI Taxonomy" id="1211383"/>
    <lineage>
        <taxon>Bacteria</taxon>
        <taxon>Pseudomonadati</taxon>
        <taxon>Pseudomonadota</taxon>
        <taxon>Betaproteobacteria</taxon>
        <taxon>Burkholderiales</taxon>
        <taxon>Burkholderiaceae</taxon>
        <taxon>Paraburkholderia</taxon>
    </lineage>
</organism>
<dbReference type="InterPro" id="IPR000014">
    <property type="entry name" value="PAS"/>
</dbReference>
<name>A0ABW9APQ2_9BURK</name>
<dbReference type="SMART" id="SM00267">
    <property type="entry name" value="GGDEF"/>
    <property type="match status" value="1"/>
</dbReference>
<dbReference type="NCBIfam" id="TIGR00229">
    <property type="entry name" value="sensory_box"/>
    <property type="match status" value="1"/>
</dbReference>
<dbReference type="InterPro" id="IPR007895">
    <property type="entry name" value="MASE1"/>
</dbReference>
<dbReference type="InterPro" id="IPR000700">
    <property type="entry name" value="PAS-assoc_C"/>
</dbReference>
<evidence type="ECO:0000256" key="5">
    <source>
        <dbReference type="ARBA" id="ARBA00022989"/>
    </source>
</evidence>
<dbReference type="SMART" id="SM00086">
    <property type="entry name" value="PAC"/>
    <property type="match status" value="1"/>
</dbReference>
<evidence type="ECO:0000256" key="3">
    <source>
        <dbReference type="ARBA" id="ARBA00022475"/>
    </source>
</evidence>
<feature type="domain" description="PAC" evidence="10">
    <location>
        <begin position="404"/>
        <end position="459"/>
    </location>
</feature>
<dbReference type="RefSeq" id="WP_408177749.1">
    <property type="nucleotide sequence ID" value="NZ_JAQQEZ010000009.1"/>
</dbReference>
<sequence>MTRPRTGTRTPDIAVTDGSEARTSLPQALIVEPLSSPTYWQKGMALLAALVVTALAFLASRGLRAMTGQVAPMWLSNAVLLAQMIVTRREQRRWVLCGGTLGDFTANLLIGRSLHTSVSFTSADMLQVVIAFAFAPRVTTVAEFIRPKALLKFLFGGVLLASVASGMWATLLLEGRIGHLLLPTLAPWFISDGLSLIIITPVAMVFWSGELARVLRSGNRFKTCALVALVGVVTSCIFGLQISAPLLYWVLPPIVLLAFQAEIAGVLLGLLLCLAIALWFTAHGSGPLWAYPFESMQHRVFALQLFFVAALGVALPISAIQMQRNRMIGLLRDGEKRFRTLAENATDVVMSMQLDGRLTYVSPRAFEAWGRAPEQLIGVHYADLVDAADRNTLVAMIEQVATGRGEASQISRFPRDGGLRWIETHVRPVIDPLSGTLNGLTAMARDVTEQKAIEQRHADERRELEGLAFRDSLTGLFNRRYFDRELKQRCQQGSHTETYLAVVMIDVDNYKSYNDHFGHQTGDECLRTIARSIAASSAKYTDLVARYGGEEFALILAHAEPDRALAVAEQIREDVEKLRLPHPPSVSGVVTISLGVCAQRSDKCGDGSTVVAAADMALYSAKRLGRNRTCVA</sequence>
<dbReference type="Pfam" id="PF05231">
    <property type="entry name" value="MASE1"/>
    <property type="match status" value="1"/>
</dbReference>
<keyword evidence="5 8" id="KW-1133">Transmembrane helix</keyword>
<dbReference type="PROSITE" id="PS50887">
    <property type="entry name" value="GGDEF"/>
    <property type="match status" value="1"/>
</dbReference>
<keyword evidence="12" id="KW-0808">Transferase</keyword>
<evidence type="ECO:0000259" key="9">
    <source>
        <dbReference type="PROSITE" id="PS50112"/>
    </source>
</evidence>
<dbReference type="InterPro" id="IPR035965">
    <property type="entry name" value="PAS-like_dom_sf"/>
</dbReference>
<feature type="domain" description="PAS" evidence="9">
    <location>
        <begin position="334"/>
        <end position="404"/>
    </location>
</feature>
<evidence type="ECO:0000256" key="8">
    <source>
        <dbReference type="SAM" id="Phobius"/>
    </source>
</evidence>
<dbReference type="Pfam" id="PF08448">
    <property type="entry name" value="PAS_4"/>
    <property type="match status" value="1"/>
</dbReference>
<dbReference type="InterPro" id="IPR043128">
    <property type="entry name" value="Rev_trsase/Diguanyl_cyclase"/>
</dbReference>
<comment type="catalytic activity">
    <reaction evidence="7">
        <text>2 GTP = 3',3'-c-di-GMP + 2 diphosphate</text>
        <dbReference type="Rhea" id="RHEA:24898"/>
        <dbReference type="ChEBI" id="CHEBI:33019"/>
        <dbReference type="ChEBI" id="CHEBI:37565"/>
        <dbReference type="ChEBI" id="CHEBI:58805"/>
        <dbReference type="EC" id="2.7.7.65"/>
    </reaction>
</comment>